<feature type="region of interest" description="Disordered" evidence="1">
    <location>
        <begin position="239"/>
        <end position="546"/>
    </location>
</feature>
<feature type="compositionally biased region" description="Low complexity" evidence="1">
    <location>
        <begin position="1151"/>
        <end position="1164"/>
    </location>
</feature>
<comment type="caution">
    <text evidence="2">The sequence shown here is derived from an EMBL/GenBank/DDBJ whole genome shotgun (WGS) entry which is preliminary data.</text>
</comment>
<evidence type="ECO:0000313" key="3">
    <source>
        <dbReference type="Proteomes" id="UP000738359"/>
    </source>
</evidence>
<dbReference type="OrthoDB" id="2417140at2759"/>
<feature type="compositionally biased region" description="Low complexity" evidence="1">
    <location>
        <begin position="1069"/>
        <end position="1087"/>
    </location>
</feature>
<feature type="compositionally biased region" description="Basic and acidic residues" evidence="1">
    <location>
        <begin position="438"/>
        <end position="452"/>
    </location>
</feature>
<keyword evidence="3" id="KW-1185">Reference proteome</keyword>
<feature type="region of interest" description="Disordered" evidence="1">
    <location>
        <begin position="803"/>
        <end position="860"/>
    </location>
</feature>
<feature type="region of interest" description="Disordered" evidence="1">
    <location>
        <begin position="899"/>
        <end position="930"/>
    </location>
</feature>
<sequence>MSSARAPITQHATTHSSQDAQPQPAPVPKVLHGTSIDYQERRQRIRMMPPSPPASQNPFNAPTIHKLETMFDRVLALAQSVKTPARPAFSPALSSPTGPKRPSAFHPYRPLHRPLHYPGKPEEQDTIAAHATPLPVRSQKRAERVLQPPTRSIWSTLSSASQPASVTQPGPMKSSYRHLLPPMDATEESLLSHTPIVQDSHHQHSISRVVNDLSEQALLAPKLAALPRLKPPVVLEREESLDHEVNGGADSDSSVVELLSSDNEDDADEVLEEIDNHPGEEHDYEDYDSEEDDEDEEEASDQEPEDEDYEPEEIVDLDESDEDEDLRRRQRNEQNRLLRGPMGIPRQPPVAERRPDAYQQNKVSDEEAELSQDDTELEAHSDDGQEEVESNEGQDEYSDSVMEDNETASIRLSVEPNTLNDSGESQPRHSSRQWSMESSEHDGAGEDDRSHGDAVLLLDSDDDDYEALGAEEPEAVAFEEDEEPYSDVEHGSQDQDDYITDSSVGEDEEESGHAVELESEPYEMVDDAKKEQAEGGHDEVQDIEDIEDVEHVKAVEDLRDFKETNAMEGEAVHSENYNAEVHIQSAQDEEDDENVHEEKESAPAQLLRETTEFLRSSDSVADLDERSQHVEEDHMDMDASAGNTVKDHPLKSAEVYEEQALQPREIPEERVLQATEVHEEQALQRIEVPEELDLPVLEMDDTVRTEVTLVEQHHGETWSSMMDASESKDIPGAVGFGDMVPLRSAADSDNSMMIDFSTAHQYASTVSDLVQQSIVALEESLSTAEHVTTEEVQTVRISVFEQTKQQREEPTVLEDDSTTSTSALQNPFISDMDSQALDRKQEPMPSLQPSYERSGQEPLPADSNAAHVSLLERLRAVAHEEGVALSSFAPLPSQVHAEPFAENPISSPPTSRQRQLQGTEDTLGGEMSLPLPTSDFALSSGGMNMELGIEESDTATAPLSPLQPRKTRLARTGTMAQTVREGKAFIEHAEAKQGSFTSKPSQPPSTAPLTLEDLTGPVGDATVLDEISDPTAAIANMNLPMPSVRRGELALLVEEARAFCSGVPTPSRAGSSHASVVSPSSTASMSAFSTTTDSDLMDLAAQSANARGMSPSRLLGFARRRVSLTSSTAETDKPMDRSSTGSASEPQHALSSSISSTTSSGSSSHPQAVTPHKVGVVDLAAEKVIQSTVVGSHALRPFINPPSPAGSGLAGSRSNSQEPSFNAVSPPHSQISPFFTFGQTPLGMTNPTAGGGTAGGTGALGSASVGFGFGSSFVATKEKKNRVTSPVMAATVKAPSPKTSPIKASIPTVPQLQQQAATLEESSEQQSAKPKDDLGTLGDKDTTAERVEQAEVENGQREVSVEHDEKEEEDEGENDVGDESDTLQQQQQQQPGSIFVRMAKRKRSPSSSRNKNQQRRAAKKLLKQQASGNGAGDNQKDEHLE</sequence>
<feature type="region of interest" description="Disordered" evidence="1">
    <location>
        <begin position="1"/>
        <end position="31"/>
    </location>
</feature>
<feature type="compositionally biased region" description="Low complexity" evidence="1">
    <location>
        <begin position="250"/>
        <end position="261"/>
    </location>
</feature>
<feature type="region of interest" description="Disordered" evidence="1">
    <location>
        <begin position="585"/>
        <end position="607"/>
    </location>
</feature>
<dbReference type="Proteomes" id="UP000738359">
    <property type="component" value="Unassembled WGS sequence"/>
</dbReference>
<accession>A0A9P6LZV3</accession>
<protein>
    <submittedName>
        <fullName evidence="2">Uncharacterized protein</fullName>
    </submittedName>
</protein>
<feature type="region of interest" description="Disordered" evidence="1">
    <location>
        <begin position="84"/>
        <end position="151"/>
    </location>
</feature>
<gene>
    <name evidence="2" type="ORF">BGZ70_009355</name>
</gene>
<feature type="compositionally biased region" description="Acidic residues" evidence="1">
    <location>
        <begin position="494"/>
        <end position="510"/>
    </location>
</feature>
<dbReference type="EMBL" id="JAAAHY010000753">
    <property type="protein sequence ID" value="KAF9957987.1"/>
    <property type="molecule type" value="Genomic_DNA"/>
</dbReference>
<feature type="compositionally biased region" description="Acidic residues" evidence="1">
    <location>
        <begin position="384"/>
        <end position="406"/>
    </location>
</feature>
<feature type="compositionally biased region" description="Polar residues" evidence="1">
    <location>
        <begin position="407"/>
        <end position="425"/>
    </location>
</feature>
<organism evidence="2 3">
    <name type="scientific">Mortierella alpina</name>
    <name type="common">Oleaginous fungus</name>
    <name type="synonym">Mortierella renispora</name>
    <dbReference type="NCBI Taxonomy" id="64518"/>
    <lineage>
        <taxon>Eukaryota</taxon>
        <taxon>Fungi</taxon>
        <taxon>Fungi incertae sedis</taxon>
        <taxon>Mucoromycota</taxon>
        <taxon>Mortierellomycotina</taxon>
        <taxon>Mortierellomycetes</taxon>
        <taxon>Mortierellales</taxon>
        <taxon>Mortierellaceae</taxon>
        <taxon>Mortierella</taxon>
    </lineage>
</organism>
<feature type="compositionally biased region" description="Basic and acidic residues" evidence="1">
    <location>
        <begin position="1329"/>
        <end position="1364"/>
    </location>
</feature>
<feature type="compositionally biased region" description="Acidic residues" evidence="1">
    <location>
        <begin position="282"/>
        <end position="324"/>
    </location>
</feature>
<feature type="compositionally biased region" description="Polar residues" evidence="1">
    <location>
        <begin position="1308"/>
        <end position="1317"/>
    </location>
</feature>
<name>A0A9P6LZV3_MORAP</name>
<feature type="region of interest" description="Disordered" evidence="1">
    <location>
        <begin position="1063"/>
        <end position="1087"/>
    </location>
</feature>
<feature type="compositionally biased region" description="Polar residues" evidence="1">
    <location>
        <begin position="818"/>
        <end position="828"/>
    </location>
</feature>
<feature type="region of interest" description="Disordered" evidence="1">
    <location>
        <begin position="1286"/>
        <end position="1441"/>
    </location>
</feature>
<feature type="compositionally biased region" description="Acidic residues" evidence="1">
    <location>
        <begin position="262"/>
        <end position="273"/>
    </location>
</feature>
<evidence type="ECO:0000313" key="2">
    <source>
        <dbReference type="EMBL" id="KAF9957987.1"/>
    </source>
</evidence>
<evidence type="ECO:0000256" key="1">
    <source>
        <dbReference type="SAM" id="MobiDB-lite"/>
    </source>
</evidence>
<feature type="compositionally biased region" description="Acidic residues" evidence="1">
    <location>
        <begin position="1365"/>
        <end position="1381"/>
    </location>
</feature>
<feature type="compositionally biased region" description="Polar residues" evidence="1">
    <location>
        <begin position="10"/>
        <end position="21"/>
    </location>
</feature>
<feature type="compositionally biased region" description="Polar residues" evidence="1">
    <location>
        <begin position="1212"/>
        <end position="1225"/>
    </location>
</feature>
<reference evidence="2" key="1">
    <citation type="journal article" date="2020" name="Fungal Divers.">
        <title>Resolving the Mortierellaceae phylogeny through synthesis of multi-gene phylogenetics and phylogenomics.</title>
        <authorList>
            <person name="Vandepol N."/>
            <person name="Liber J."/>
            <person name="Desiro A."/>
            <person name="Na H."/>
            <person name="Kennedy M."/>
            <person name="Barry K."/>
            <person name="Grigoriev I.V."/>
            <person name="Miller A.N."/>
            <person name="O'Donnell K."/>
            <person name="Stajich J.E."/>
            <person name="Bonito G."/>
        </authorList>
    </citation>
    <scope>NUCLEOTIDE SEQUENCE</scope>
    <source>
        <strain evidence="2">CK1249</strain>
    </source>
</reference>
<feature type="region of interest" description="Disordered" evidence="1">
    <location>
        <begin position="1195"/>
        <end position="1225"/>
    </location>
</feature>
<proteinExistence type="predicted"/>
<feature type="compositionally biased region" description="Acidic residues" evidence="1">
    <location>
        <begin position="459"/>
        <end position="486"/>
    </location>
</feature>
<feature type="compositionally biased region" description="Polar residues" evidence="1">
    <location>
        <begin position="904"/>
        <end position="920"/>
    </location>
</feature>
<feature type="region of interest" description="Disordered" evidence="1">
    <location>
        <begin position="991"/>
        <end position="1013"/>
    </location>
</feature>
<feature type="region of interest" description="Disordered" evidence="1">
    <location>
        <begin position="1124"/>
        <end position="1169"/>
    </location>
</feature>
<feature type="compositionally biased region" description="Basic residues" evidence="1">
    <location>
        <begin position="1412"/>
        <end position="1422"/>
    </location>
</feature>
<feature type="compositionally biased region" description="Basic and acidic residues" evidence="1">
    <location>
        <begin position="526"/>
        <end position="540"/>
    </location>
</feature>
<feature type="compositionally biased region" description="Acidic residues" evidence="1">
    <location>
        <begin position="366"/>
        <end position="376"/>
    </location>
</feature>
<feature type="compositionally biased region" description="Basic and acidic residues" evidence="1">
    <location>
        <begin position="325"/>
        <end position="336"/>
    </location>
</feature>